<dbReference type="SUPFAM" id="SSF49464">
    <property type="entry name" value="Carboxypeptidase regulatory domain-like"/>
    <property type="match status" value="1"/>
</dbReference>
<dbReference type="Pfam" id="PF25183">
    <property type="entry name" value="OMP_b-brl_4"/>
    <property type="match status" value="1"/>
</dbReference>
<gene>
    <name evidence="8" type="ordered locus">AciX8_4279</name>
</gene>
<comment type="subcellular location">
    <subcellularLocation>
        <location evidence="1">Cell outer membrane</location>
        <topology evidence="1">Multi-pass membrane protein</topology>
    </subcellularLocation>
</comment>
<dbReference type="InterPro" id="IPR057601">
    <property type="entry name" value="Oar-like_b-barrel"/>
</dbReference>
<dbReference type="GO" id="GO:0009279">
    <property type="term" value="C:cell outer membrane"/>
    <property type="evidence" value="ECO:0007669"/>
    <property type="project" value="UniProtKB-SubCell"/>
</dbReference>
<dbReference type="SUPFAM" id="SSF56935">
    <property type="entry name" value="Porins"/>
    <property type="match status" value="1"/>
</dbReference>
<dbReference type="GO" id="GO:0015344">
    <property type="term" value="F:siderophore uptake transmembrane transporter activity"/>
    <property type="evidence" value="ECO:0007669"/>
    <property type="project" value="TreeGrafter"/>
</dbReference>
<dbReference type="InterPro" id="IPR039426">
    <property type="entry name" value="TonB-dep_rcpt-like"/>
</dbReference>
<evidence type="ECO:0000313" key="8">
    <source>
        <dbReference type="EMBL" id="AEU38554.1"/>
    </source>
</evidence>
<reference evidence="8 9" key="1">
    <citation type="submission" date="2011-11" db="EMBL/GenBank/DDBJ databases">
        <title>Complete sequence of Granulicella mallensis MP5ACTX8.</title>
        <authorList>
            <consortium name="US DOE Joint Genome Institute"/>
            <person name="Lucas S."/>
            <person name="Copeland A."/>
            <person name="Lapidus A."/>
            <person name="Cheng J.-F."/>
            <person name="Goodwin L."/>
            <person name="Pitluck S."/>
            <person name="Peters L."/>
            <person name="Lu M."/>
            <person name="Detter J.C."/>
            <person name="Han C."/>
            <person name="Tapia R."/>
            <person name="Land M."/>
            <person name="Hauser L."/>
            <person name="Kyrpides N."/>
            <person name="Ivanova N."/>
            <person name="Mikhailova N."/>
            <person name="Pagani I."/>
            <person name="Rawat S."/>
            <person name="Mannisto M."/>
            <person name="Haggblom M."/>
            <person name="Woyke T."/>
        </authorList>
    </citation>
    <scope>NUCLEOTIDE SEQUENCE [LARGE SCALE GENOMIC DNA]</scope>
    <source>
        <strain evidence="9">ATCC BAA-1857 / DSM 23137 / MP5ACTX8</strain>
    </source>
</reference>
<dbReference type="STRING" id="682795.AciX8_4279"/>
<evidence type="ECO:0000313" key="9">
    <source>
        <dbReference type="Proteomes" id="UP000007113"/>
    </source>
</evidence>
<organism evidence="8 9">
    <name type="scientific">Granulicella mallensis (strain ATCC BAA-1857 / DSM 23137 / MP5ACTX8)</name>
    <dbReference type="NCBI Taxonomy" id="682795"/>
    <lineage>
        <taxon>Bacteria</taxon>
        <taxon>Pseudomonadati</taxon>
        <taxon>Acidobacteriota</taxon>
        <taxon>Terriglobia</taxon>
        <taxon>Terriglobales</taxon>
        <taxon>Acidobacteriaceae</taxon>
        <taxon>Granulicella</taxon>
    </lineage>
</organism>
<evidence type="ECO:0000256" key="4">
    <source>
        <dbReference type="ARBA" id="ARBA00022692"/>
    </source>
</evidence>
<evidence type="ECO:0000259" key="7">
    <source>
        <dbReference type="Pfam" id="PF25183"/>
    </source>
</evidence>
<keyword evidence="2" id="KW-0813">Transport</keyword>
<proteinExistence type="predicted"/>
<dbReference type="Gene3D" id="2.60.40.1120">
    <property type="entry name" value="Carboxypeptidase-like, regulatory domain"/>
    <property type="match status" value="1"/>
</dbReference>
<dbReference type="KEGG" id="gma:AciX8_4279"/>
<evidence type="ECO:0000256" key="2">
    <source>
        <dbReference type="ARBA" id="ARBA00022448"/>
    </source>
</evidence>
<feature type="domain" description="TonB-dependent transporter Oar-like beta-barrel" evidence="7">
    <location>
        <begin position="262"/>
        <end position="1169"/>
    </location>
</feature>
<evidence type="ECO:0000256" key="6">
    <source>
        <dbReference type="ARBA" id="ARBA00023237"/>
    </source>
</evidence>
<dbReference type="PANTHER" id="PTHR30069:SF46">
    <property type="entry name" value="OAR PROTEIN"/>
    <property type="match status" value="1"/>
</dbReference>
<dbReference type="EMBL" id="CP003130">
    <property type="protein sequence ID" value="AEU38554.1"/>
    <property type="molecule type" value="Genomic_DNA"/>
</dbReference>
<dbReference type="eggNOG" id="COG4771">
    <property type="taxonomic scope" value="Bacteria"/>
</dbReference>
<accession>G8NSH8</accession>
<keyword evidence="4" id="KW-0812">Transmembrane</keyword>
<keyword evidence="8" id="KW-0675">Receptor</keyword>
<dbReference type="InterPro" id="IPR008969">
    <property type="entry name" value="CarboxyPept-like_regulatory"/>
</dbReference>
<dbReference type="Proteomes" id="UP000007113">
    <property type="component" value="Chromosome"/>
</dbReference>
<keyword evidence="5" id="KW-0472">Membrane</keyword>
<evidence type="ECO:0000256" key="1">
    <source>
        <dbReference type="ARBA" id="ARBA00004571"/>
    </source>
</evidence>
<evidence type="ECO:0000256" key="5">
    <source>
        <dbReference type="ARBA" id="ARBA00023136"/>
    </source>
</evidence>
<dbReference type="Gene3D" id="2.40.170.20">
    <property type="entry name" value="TonB-dependent receptor, beta-barrel domain"/>
    <property type="match status" value="1"/>
</dbReference>
<dbReference type="PANTHER" id="PTHR30069">
    <property type="entry name" value="TONB-DEPENDENT OUTER MEMBRANE RECEPTOR"/>
    <property type="match status" value="1"/>
</dbReference>
<evidence type="ECO:0000256" key="3">
    <source>
        <dbReference type="ARBA" id="ARBA00022452"/>
    </source>
</evidence>
<name>G8NSH8_GRAMM</name>
<protein>
    <submittedName>
        <fullName evidence="8">TonB-dependent receptor plug</fullName>
    </submittedName>
</protein>
<dbReference type="GO" id="GO:0044718">
    <property type="term" value="P:siderophore transmembrane transport"/>
    <property type="evidence" value="ECO:0007669"/>
    <property type="project" value="TreeGrafter"/>
</dbReference>
<keyword evidence="9" id="KW-1185">Reference proteome</keyword>
<dbReference type="OrthoDB" id="97893at2"/>
<dbReference type="InterPro" id="IPR036942">
    <property type="entry name" value="Beta-barrel_TonB_sf"/>
</dbReference>
<keyword evidence="3" id="KW-1134">Transmembrane beta strand</keyword>
<dbReference type="HOGENOM" id="CLU_006298_0_0_0"/>
<dbReference type="RefSeq" id="WP_014267425.1">
    <property type="nucleotide sequence ID" value="NC_016631.1"/>
</dbReference>
<keyword evidence="6" id="KW-0998">Cell outer membrane</keyword>
<sequence>MQRNLSLSSTGKIIFRVLLVIGLLAGQSGLWAQSDTGRITGTVADSTGALIPGATVTLTNTDTNVVQSRPSGPDGAFNFPALTRGHYRIESTMNGFAKESQNFELQVQQVLTLDFKMTTGSTSTTIEVTDAAPLVDLATSSTGEVIEGRQVVDLPLGQRNFLQLATLTPGVTRGAYGSDASGSNGNVETLRYSDSGGGALTVNGLRPQSNNYLLDGTDNNESLVNSIIIFPSPDAIQEFRVTTAVAPAEFGRAGGAIVNTSIKSGTNQIHGTAFAYFRDQVFDANPLYFQPGGPAPAFQRKQFGFAAGGPILKNRLFLFGDYQALRQKQPQDAGFQTVPTLLMRQGNFTELLNNATVSTGNPSNYTSETGCKGTVVVAGAIYDPTTCQQFGAGTSQANIIPKDRLSAAGLNYLNAFDLPNNPGVINNYFVVRKNITNYNDFNVRLDYHLSGKDTLFVRYSYGQDNNTITSLFTKLPAGFASGDNVNHPRAVAAGYTRIFTPNIVNEFRFGYTRPEYAYINPQEGEAVSANLGIVNANRSSLLGGGALIGGGNTEIAYTGDGGPYSVPQKSFQFADSVTYTHGHHTFKAGANIIHREVDFFQGNNAKGDFVLGGVNYPGTGRFTGYETSEILAGFSDYQIGVSSSFFKTFNYETGYFVQDDWKVSQRLTLNLGIRYDLYTFPYEQNNNQANYDIPSGQLLFAGVGGNSRSLVNTGKNNFAPRIGFAYDVFGNGKTSLRGGYGIYYFLDRGGVTNQLSNNPGFNGSQAYTAANGYRITFMGQGPTNNNDSTLATAALPLPVFGASSVTPSVLANSNLIAQNPTNQNSSVQQYDLQLQQQLDRFTSVTIAYVGNKSDHLATYFNANALQLGNDLKFYPNRQNITENLAEGTGHYNGLQIALNRNVGNNMLVTGAYTWSHTLDNSNGAFATGTNSSGARFFMANGVPQFRLNYGNSDQDQRNVFVGSVVYNLPYGHGQRFGADAPRLVDEVLGGWQLNSITTVQGGTPFDINTGANFITFTNANNTASYSLGTNLDNRADLISYKHVSKNPVGGSSSANNRTYFTGTFGVPTTQVVDGNTAYTRPGNVERNQFFGPGFTAEDIGVFKDFTITKRVKFQLRAQAYNLFNTPAFRNPDGDINNGVKDFTTGTVTTGPSNSFGSISSVRSQSERQMEFAARVNF</sequence>
<dbReference type="Pfam" id="PF13620">
    <property type="entry name" value="CarboxypepD_reg"/>
    <property type="match status" value="1"/>
</dbReference>
<dbReference type="AlphaFoldDB" id="G8NSH8"/>